<dbReference type="AlphaFoldDB" id="A0AAV7WBP2"/>
<dbReference type="Proteomes" id="UP001066276">
    <property type="component" value="Chromosome 1_2"/>
</dbReference>
<feature type="region of interest" description="Disordered" evidence="1">
    <location>
        <begin position="14"/>
        <end position="90"/>
    </location>
</feature>
<evidence type="ECO:0000313" key="3">
    <source>
        <dbReference type="Proteomes" id="UP001066276"/>
    </source>
</evidence>
<evidence type="ECO:0000256" key="1">
    <source>
        <dbReference type="SAM" id="MobiDB-lite"/>
    </source>
</evidence>
<comment type="caution">
    <text evidence="2">The sequence shown here is derived from an EMBL/GenBank/DDBJ whole genome shotgun (WGS) entry which is preliminary data.</text>
</comment>
<gene>
    <name evidence="2" type="ORF">NDU88_006762</name>
</gene>
<protein>
    <submittedName>
        <fullName evidence="2">Uncharacterized protein</fullName>
    </submittedName>
</protein>
<proteinExistence type="predicted"/>
<reference evidence="2" key="1">
    <citation type="journal article" date="2022" name="bioRxiv">
        <title>Sequencing and chromosome-scale assembly of the giantPleurodeles waltlgenome.</title>
        <authorList>
            <person name="Brown T."/>
            <person name="Elewa A."/>
            <person name="Iarovenko S."/>
            <person name="Subramanian E."/>
            <person name="Araus A.J."/>
            <person name="Petzold A."/>
            <person name="Susuki M."/>
            <person name="Suzuki K.-i.T."/>
            <person name="Hayashi T."/>
            <person name="Toyoda A."/>
            <person name="Oliveira C."/>
            <person name="Osipova E."/>
            <person name="Leigh N.D."/>
            <person name="Simon A."/>
            <person name="Yun M.H."/>
        </authorList>
    </citation>
    <scope>NUCLEOTIDE SEQUENCE</scope>
    <source>
        <strain evidence="2">20211129_DDA</strain>
        <tissue evidence="2">Liver</tissue>
    </source>
</reference>
<organism evidence="2 3">
    <name type="scientific">Pleurodeles waltl</name>
    <name type="common">Iberian ribbed newt</name>
    <dbReference type="NCBI Taxonomy" id="8319"/>
    <lineage>
        <taxon>Eukaryota</taxon>
        <taxon>Metazoa</taxon>
        <taxon>Chordata</taxon>
        <taxon>Craniata</taxon>
        <taxon>Vertebrata</taxon>
        <taxon>Euteleostomi</taxon>
        <taxon>Amphibia</taxon>
        <taxon>Batrachia</taxon>
        <taxon>Caudata</taxon>
        <taxon>Salamandroidea</taxon>
        <taxon>Salamandridae</taxon>
        <taxon>Pleurodelinae</taxon>
        <taxon>Pleurodeles</taxon>
    </lineage>
</organism>
<accession>A0AAV7WBP2</accession>
<dbReference type="EMBL" id="JANPWB010000002">
    <property type="protein sequence ID" value="KAJ1211402.1"/>
    <property type="molecule type" value="Genomic_DNA"/>
</dbReference>
<sequence>MTWTTSGCVVALPLRGIQDNTENRRKKTPGLRGGSSSQGDPGQHRKQKEENARSRLVKCGNSGAPLRNQRPPRPPKALPYDVQSSVLRCP</sequence>
<name>A0AAV7WBP2_PLEWA</name>
<evidence type="ECO:0000313" key="2">
    <source>
        <dbReference type="EMBL" id="KAJ1211402.1"/>
    </source>
</evidence>
<keyword evidence="3" id="KW-1185">Reference proteome</keyword>